<evidence type="ECO:0000256" key="1">
    <source>
        <dbReference type="SAM" id="MobiDB-lite"/>
    </source>
</evidence>
<dbReference type="EMBL" id="BDSP01000075">
    <property type="protein sequence ID" value="GAX14137.1"/>
    <property type="molecule type" value="Genomic_DNA"/>
</dbReference>
<name>A0A1Z5JJE7_FISSO</name>
<evidence type="ECO:0000313" key="2">
    <source>
        <dbReference type="EMBL" id="GAX14137.1"/>
    </source>
</evidence>
<sequence>MTKPSFVPSPLKQHTIQSPRLAFFPAIQLQMAADPLEDEEEQDVPDDWNGEDDILLSLDGLEDISDIVLEEDDDVVVEEEEDETVKRSDDEEDEDEDELELVLEEEDEDEEEKEIVEEYAVDEWEEDEEEYVEISAGSADWDDDDDDDSSMEWDEDPEDPQFAAQKALVDQAIAASIQRAQDESFEPIEFIVDENQLTPEQEAVLEQSPLQKQIEAMMKNMELTEQDVQEIGDLEEAMAATPDLMRDDPYPTEASPDYVRPPGVTDDLLREYDATYKRMEQVVDEEPWDKVVLREWQGYEGLSNETLSEMEDCLEEMGGSAYNVTRWLLYDLQFNVSNLILAAVKHNREAPVLFQHWYPQLVTYKRYQHARDRNFDFNWDDVEQADLGELERYYQGFGYDEIPTKAPAETGIISLEDLDEEEIKMAAFESWMTDVYNPEHDRKDFDDDDFQDEDNVFSEFYEAPQHPDLPTMEEAMEDLEVWKEQLGEDADDPAMAAYRDRMGQSFKYKVVRDEEFEREFRGHLIIACTAAEADLDVAEQITLRFEKEFGKQVFVETRVLALAREEDNVYEIWLESYDIELLHSKKRALSNFKDWTGPADVDAAQIDFLVDRVRYLISDDSRYSYRMEMEYAE</sequence>
<proteinExistence type="predicted"/>
<feature type="compositionally biased region" description="Acidic residues" evidence="1">
    <location>
        <begin position="140"/>
        <end position="159"/>
    </location>
</feature>
<dbReference type="OrthoDB" id="43247at2759"/>
<keyword evidence="3" id="KW-1185">Reference proteome</keyword>
<protein>
    <submittedName>
        <fullName evidence="2">Uncharacterized protein</fullName>
    </submittedName>
</protein>
<organism evidence="2 3">
    <name type="scientific">Fistulifera solaris</name>
    <name type="common">Oleaginous diatom</name>
    <dbReference type="NCBI Taxonomy" id="1519565"/>
    <lineage>
        <taxon>Eukaryota</taxon>
        <taxon>Sar</taxon>
        <taxon>Stramenopiles</taxon>
        <taxon>Ochrophyta</taxon>
        <taxon>Bacillariophyta</taxon>
        <taxon>Bacillariophyceae</taxon>
        <taxon>Bacillariophycidae</taxon>
        <taxon>Naviculales</taxon>
        <taxon>Naviculaceae</taxon>
        <taxon>Fistulifera</taxon>
    </lineage>
</organism>
<evidence type="ECO:0000313" key="3">
    <source>
        <dbReference type="Proteomes" id="UP000198406"/>
    </source>
</evidence>
<feature type="compositionally biased region" description="Acidic residues" evidence="1">
    <location>
        <begin position="72"/>
        <end position="83"/>
    </location>
</feature>
<feature type="compositionally biased region" description="Acidic residues" evidence="1">
    <location>
        <begin position="90"/>
        <end position="132"/>
    </location>
</feature>
<gene>
    <name evidence="2" type="ORF">FisN_8Hh024</name>
</gene>
<comment type="caution">
    <text evidence="2">The sequence shown here is derived from an EMBL/GenBank/DDBJ whole genome shotgun (WGS) entry which is preliminary data.</text>
</comment>
<dbReference type="InParanoid" id="A0A1Z5JJE7"/>
<accession>A0A1Z5JJE7</accession>
<feature type="region of interest" description="Disordered" evidence="1">
    <location>
        <begin position="72"/>
        <end position="159"/>
    </location>
</feature>
<reference evidence="2 3" key="1">
    <citation type="journal article" date="2015" name="Plant Cell">
        <title>Oil accumulation by the oleaginous diatom Fistulifera solaris as revealed by the genome and transcriptome.</title>
        <authorList>
            <person name="Tanaka T."/>
            <person name="Maeda Y."/>
            <person name="Veluchamy A."/>
            <person name="Tanaka M."/>
            <person name="Abida H."/>
            <person name="Marechal E."/>
            <person name="Bowler C."/>
            <person name="Muto M."/>
            <person name="Sunaga Y."/>
            <person name="Tanaka M."/>
            <person name="Yoshino T."/>
            <person name="Taniguchi T."/>
            <person name="Fukuda Y."/>
            <person name="Nemoto M."/>
            <person name="Matsumoto M."/>
            <person name="Wong P.S."/>
            <person name="Aburatani S."/>
            <person name="Fujibuchi W."/>
        </authorList>
    </citation>
    <scope>NUCLEOTIDE SEQUENCE [LARGE SCALE GENOMIC DNA]</scope>
    <source>
        <strain evidence="2 3">JPCC DA0580</strain>
    </source>
</reference>
<feature type="region of interest" description="Disordered" evidence="1">
    <location>
        <begin position="244"/>
        <end position="264"/>
    </location>
</feature>
<dbReference type="Proteomes" id="UP000198406">
    <property type="component" value="Unassembled WGS sequence"/>
</dbReference>
<dbReference type="AlphaFoldDB" id="A0A1Z5JJE7"/>